<evidence type="ECO:0008006" key="4">
    <source>
        <dbReference type="Google" id="ProtNLM"/>
    </source>
</evidence>
<sequence length="158" mass="17464">MSRAMSLREGRLRLLTVKHWRGRIRGLLGRAPPGPRAGVLLTPCAAVHTIGMRYAIDVAFIGRDGRVLELRRALAPWRVALCLRAVAVVEMRAGVIDAEHGGIGRIEAAVQNAARRNVERDLQRAGKLRRQSDGNQQPGAQVDEQEHHDPADAVHQER</sequence>
<feature type="compositionally biased region" description="Basic and acidic residues" evidence="1">
    <location>
        <begin position="144"/>
        <end position="158"/>
    </location>
</feature>
<dbReference type="AlphaFoldDB" id="A0A2S0I5F7"/>
<dbReference type="InterPro" id="IPR038695">
    <property type="entry name" value="Saro_0823-like_sf"/>
</dbReference>
<dbReference type="Proteomes" id="UP000239477">
    <property type="component" value="Chromosome"/>
</dbReference>
<organism evidence="2 3">
    <name type="scientific">Achromobacter spanius</name>
    <dbReference type="NCBI Taxonomy" id="217203"/>
    <lineage>
        <taxon>Bacteria</taxon>
        <taxon>Pseudomonadati</taxon>
        <taxon>Pseudomonadota</taxon>
        <taxon>Betaproteobacteria</taxon>
        <taxon>Burkholderiales</taxon>
        <taxon>Alcaligenaceae</taxon>
        <taxon>Achromobacter</taxon>
    </lineage>
</organism>
<keyword evidence="3" id="KW-1185">Reference proteome</keyword>
<feature type="region of interest" description="Disordered" evidence="1">
    <location>
        <begin position="122"/>
        <end position="158"/>
    </location>
</feature>
<dbReference type="EMBL" id="CP023270">
    <property type="protein sequence ID" value="AVJ27276.1"/>
    <property type="molecule type" value="Genomic_DNA"/>
</dbReference>
<reference evidence="2 3" key="1">
    <citation type="submission" date="2017-09" db="EMBL/GenBank/DDBJ databases">
        <title>Genomic, metabolic, and phenotypic characteristics of bacterial isolates from the natural microbiome of the model nematode Caenorhabditis elegans.</title>
        <authorList>
            <person name="Zimmermann J."/>
            <person name="Obeng N."/>
            <person name="Yang W."/>
            <person name="Obeng O."/>
            <person name="Kissoyan K."/>
            <person name="Pees B."/>
            <person name="Dirksen P."/>
            <person name="Hoppner M."/>
            <person name="Franke A."/>
            <person name="Rosenstiel P."/>
            <person name="Leippe M."/>
            <person name="Dierking K."/>
            <person name="Kaleta C."/>
            <person name="Schulenburg H."/>
        </authorList>
    </citation>
    <scope>NUCLEOTIDE SEQUENCE [LARGE SCALE GENOMIC DNA]</scope>
    <source>
        <strain evidence="2 3">MYb73</strain>
    </source>
</reference>
<dbReference type="OrthoDB" id="9813379at2"/>
<proteinExistence type="predicted"/>
<name>A0A2S0I5F7_9BURK</name>
<evidence type="ECO:0000256" key="1">
    <source>
        <dbReference type="SAM" id="MobiDB-lite"/>
    </source>
</evidence>
<gene>
    <name evidence="2" type="ORF">CLM73_09230</name>
</gene>
<dbReference type="Gene3D" id="2.60.120.1140">
    <property type="entry name" value="Protein of unknown function DUF192"/>
    <property type="match status" value="1"/>
</dbReference>
<protein>
    <recommendedName>
        <fullName evidence="4">DUF192 domain-containing protein</fullName>
    </recommendedName>
</protein>
<evidence type="ECO:0000313" key="3">
    <source>
        <dbReference type="Proteomes" id="UP000239477"/>
    </source>
</evidence>
<evidence type="ECO:0000313" key="2">
    <source>
        <dbReference type="EMBL" id="AVJ27276.1"/>
    </source>
</evidence>
<dbReference type="Pfam" id="PF02643">
    <property type="entry name" value="DUF192"/>
    <property type="match status" value="1"/>
</dbReference>
<accession>A0A2S0I5F7</accession>
<dbReference type="InterPro" id="IPR003795">
    <property type="entry name" value="DUF192"/>
</dbReference>